<dbReference type="Pfam" id="PF00460">
    <property type="entry name" value="Flg_bb_rod"/>
    <property type="match status" value="1"/>
</dbReference>
<dbReference type="InterPro" id="IPR001444">
    <property type="entry name" value="Flag_bb_rod_N"/>
</dbReference>
<evidence type="ECO:0000256" key="6">
    <source>
        <dbReference type="RuleBase" id="RU362116"/>
    </source>
</evidence>
<evidence type="ECO:0000256" key="5">
    <source>
        <dbReference type="ARBA" id="ARBA00040228"/>
    </source>
</evidence>
<evidence type="ECO:0000259" key="8">
    <source>
        <dbReference type="Pfam" id="PF06429"/>
    </source>
</evidence>
<dbReference type="GO" id="GO:0030694">
    <property type="term" value="C:bacterial-type flagellum basal body, rod"/>
    <property type="evidence" value="ECO:0007669"/>
    <property type="project" value="UniProtKB-UniRule"/>
</dbReference>
<comment type="subcellular location">
    <subcellularLocation>
        <location evidence="1 6">Bacterial flagellum basal body</location>
    </subcellularLocation>
</comment>
<evidence type="ECO:0000259" key="9">
    <source>
        <dbReference type="Pfam" id="PF22692"/>
    </source>
</evidence>
<sequence>MDGMIYVATSSSANVLQAQAINANNLANANTPGFKADHPQFVSAYNQAVGTLPSRIYSSINGTRTDFTSGELIPTGRNFDIAINGDGWLAVSSLDGSEAYIRTNSMQITEEGLLVTANQLPLLGTGGPITLPPGQKIEIGTDGTISAMPLDGSSNTAAIIDRLKLVKPDVNDLVKSTDGLVRTKGSKPLEADSTVKIASGYLEASNVNVIESMITMITLSRQFEMQLKMLNIAKENSQSTDRTIALS</sequence>
<dbReference type="RefSeq" id="WP_075065896.1">
    <property type="nucleotide sequence ID" value="NZ_LKAJ02000001.1"/>
</dbReference>
<accession>A0A0Q9YZ71</accession>
<dbReference type="EMBL" id="LKAJ01000004">
    <property type="protein sequence ID" value="KRG21512.1"/>
    <property type="molecule type" value="Genomic_DNA"/>
</dbReference>
<dbReference type="NCBIfam" id="TIGR03506">
    <property type="entry name" value="FlgEFG_subfam"/>
    <property type="match status" value="1"/>
</dbReference>
<evidence type="ECO:0000313" key="10">
    <source>
        <dbReference type="EMBL" id="KRG21512.1"/>
    </source>
</evidence>
<keyword evidence="10" id="KW-0969">Cilium</keyword>
<keyword evidence="10" id="KW-0282">Flagellum</keyword>
<dbReference type="InterPro" id="IPR053967">
    <property type="entry name" value="LlgE_F_G-like_D1"/>
</dbReference>
<dbReference type="Pfam" id="PF22692">
    <property type="entry name" value="LlgE_F_G_D1"/>
    <property type="match status" value="1"/>
</dbReference>
<dbReference type="InterPro" id="IPR020013">
    <property type="entry name" value="Flagellar_FlgE/F/G"/>
</dbReference>
<reference evidence="10" key="1">
    <citation type="submission" date="2015-09" db="EMBL/GenBank/DDBJ databases">
        <title>Draft Genome Sequences of Two Novel Amoeba-resistant Intranuclear Bacteria, Candidatus Berkiella cookevillensis and Candidatus Berkiella aquae.</title>
        <authorList>
            <person name="Mehari Y.T."/>
            <person name="Arivett B.A."/>
            <person name="Farone A.L."/>
            <person name="Gunderson J.H."/>
            <person name="Farone M.B."/>
        </authorList>
    </citation>
    <scope>NUCLEOTIDE SEQUENCE [LARGE SCALE GENOMIC DNA]</scope>
    <source>
        <strain evidence="10">HT99</strain>
    </source>
</reference>
<proteinExistence type="inferred from homology"/>
<keyword evidence="10" id="KW-0966">Cell projection</keyword>
<dbReference type="GO" id="GO:0071978">
    <property type="term" value="P:bacterial-type flagellum-dependent swarming motility"/>
    <property type="evidence" value="ECO:0007669"/>
    <property type="project" value="TreeGrafter"/>
</dbReference>
<dbReference type="EMBL" id="LKAJ02000001">
    <property type="protein sequence ID" value="MCS5711443.1"/>
    <property type="molecule type" value="Genomic_DNA"/>
</dbReference>
<comment type="similarity">
    <text evidence="2 6">Belongs to the flagella basal body rod proteins family.</text>
</comment>
<dbReference type="NCBIfam" id="NF009280">
    <property type="entry name" value="PRK12640.1"/>
    <property type="match status" value="1"/>
</dbReference>
<dbReference type="Proteomes" id="UP000051497">
    <property type="component" value="Unassembled WGS sequence"/>
</dbReference>
<evidence type="ECO:0000256" key="2">
    <source>
        <dbReference type="ARBA" id="ARBA00009677"/>
    </source>
</evidence>
<feature type="domain" description="Flagellar basal-body/hook protein C-terminal" evidence="8">
    <location>
        <begin position="199"/>
        <end position="241"/>
    </location>
</feature>
<gene>
    <name evidence="10" type="primary">flgF</name>
    <name evidence="11" type="ORF">HT99x_008345</name>
    <name evidence="10" type="ORF">HT99x_01264</name>
</gene>
<organism evidence="10">
    <name type="scientific">Candidatus Berkiella aquae</name>
    <dbReference type="NCBI Taxonomy" id="295108"/>
    <lineage>
        <taxon>Bacteria</taxon>
        <taxon>Pseudomonadati</taxon>
        <taxon>Pseudomonadota</taxon>
        <taxon>Gammaproteobacteria</taxon>
        <taxon>Candidatus Berkiellales</taxon>
        <taxon>Candidatus Berkiellaceae</taxon>
        <taxon>Candidatus Berkiella</taxon>
    </lineage>
</organism>
<evidence type="ECO:0000313" key="12">
    <source>
        <dbReference type="Proteomes" id="UP000051497"/>
    </source>
</evidence>
<dbReference type="Pfam" id="PF06429">
    <property type="entry name" value="Flg_bbr_C"/>
    <property type="match status" value="1"/>
</dbReference>
<keyword evidence="3 6" id="KW-0975">Bacterial flagellum</keyword>
<name>A0A0Q9YZ71_9GAMM</name>
<protein>
    <recommendedName>
        <fullName evidence="5 6">Flagellar basal-body rod protein FlgF</fullName>
    </recommendedName>
</protein>
<comment type="subunit">
    <text evidence="4 6">The basal body constitutes a major portion of the flagellar organelle and consists of five rings (E,L,P,S, and M) mounted on a central rod. The rod consists of about 26 subunits of FlgG in the distal portion, and FlgB, FlgC and FlgF are thought to build up the proximal portion of the rod with about 6 subunits each.</text>
</comment>
<reference evidence="11" key="2">
    <citation type="journal article" date="2016" name="Genome Announc.">
        <title>Draft Genome Sequences of Two Novel Amoeba-Resistant Intranuclear Bacteria, 'Candidatus Berkiella cookevillensis' and 'Candidatus Berkiella aquae'.</title>
        <authorList>
            <person name="Mehari Y.T."/>
            <person name="Arivett B.A."/>
            <person name="Farone A.L."/>
            <person name="Gunderson J.H."/>
            <person name="Farone M.B."/>
        </authorList>
    </citation>
    <scope>NUCLEOTIDE SEQUENCE</scope>
    <source>
        <strain evidence="11">HT99</strain>
    </source>
</reference>
<feature type="domain" description="Flagellar basal body rod protein N-terminal" evidence="7">
    <location>
        <begin position="5"/>
        <end position="35"/>
    </location>
</feature>
<feature type="domain" description="Flagellar hook protein FlgE/F/G-like D1" evidence="9">
    <location>
        <begin position="82"/>
        <end position="147"/>
    </location>
</feature>
<dbReference type="OrthoDB" id="9804559at2"/>
<dbReference type="STRING" id="295108.HT99x_01264"/>
<reference evidence="11" key="3">
    <citation type="submission" date="2021-06" db="EMBL/GenBank/DDBJ databases">
        <title>Genomic Description and Analysis of Intracellular Bacteria, Candidatus Berkiella cookevillensis and Candidatus Berkiella aquae.</title>
        <authorList>
            <person name="Kidane D.T."/>
            <person name="Mehari Y.T."/>
            <person name="Rice F.C."/>
            <person name="Arivett B.A."/>
            <person name="Farone A.L."/>
            <person name="Berk S.G."/>
            <person name="Farone M.B."/>
        </authorList>
    </citation>
    <scope>NUCLEOTIDE SEQUENCE</scope>
    <source>
        <strain evidence="11">HT99</strain>
    </source>
</reference>
<evidence type="ECO:0000256" key="3">
    <source>
        <dbReference type="ARBA" id="ARBA00023143"/>
    </source>
</evidence>
<dbReference type="PANTHER" id="PTHR30435:SF18">
    <property type="entry name" value="FLAGELLAR BASAL-BODY ROD PROTEIN FLGF"/>
    <property type="match status" value="1"/>
</dbReference>
<dbReference type="InterPro" id="IPR037925">
    <property type="entry name" value="FlgE/F/G-like"/>
</dbReference>
<evidence type="ECO:0000313" key="11">
    <source>
        <dbReference type="EMBL" id="MCS5711443.1"/>
    </source>
</evidence>
<dbReference type="SUPFAM" id="SSF117143">
    <property type="entry name" value="Flagellar hook protein flgE"/>
    <property type="match status" value="1"/>
</dbReference>
<evidence type="ECO:0000259" key="7">
    <source>
        <dbReference type="Pfam" id="PF00460"/>
    </source>
</evidence>
<keyword evidence="12" id="KW-1185">Reference proteome</keyword>
<comment type="caution">
    <text evidence="10">The sequence shown here is derived from an EMBL/GenBank/DDBJ whole genome shotgun (WGS) entry which is preliminary data.</text>
</comment>
<dbReference type="AlphaFoldDB" id="A0A0Q9YZ71"/>
<evidence type="ECO:0000256" key="4">
    <source>
        <dbReference type="ARBA" id="ARBA00038560"/>
    </source>
</evidence>
<dbReference type="PANTHER" id="PTHR30435">
    <property type="entry name" value="FLAGELLAR PROTEIN"/>
    <property type="match status" value="1"/>
</dbReference>
<evidence type="ECO:0000256" key="1">
    <source>
        <dbReference type="ARBA" id="ARBA00004117"/>
    </source>
</evidence>
<dbReference type="InterPro" id="IPR010930">
    <property type="entry name" value="Flg_bb/hook_C_dom"/>
</dbReference>